<reference evidence="3 4" key="1">
    <citation type="submission" date="2014-04" db="EMBL/GenBank/DDBJ databases">
        <title>Genome assembly of Hyalangium minutum DSM 14724.</title>
        <authorList>
            <person name="Sharma G."/>
            <person name="Subramanian S."/>
        </authorList>
    </citation>
    <scope>NUCLEOTIDE SEQUENCE [LARGE SCALE GENOMIC DNA]</scope>
    <source>
        <strain evidence="3 4">DSM 14724</strain>
    </source>
</reference>
<proteinExistence type="predicted"/>
<evidence type="ECO:0000313" key="4">
    <source>
        <dbReference type="Proteomes" id="UP000028725"/>
    </source>
</evidence>
<name>A0A085WLR1_9BACT</name>
<comment type="caution">
    <text evidence="3">The sequence shown here is derived from an EMBL/GenBank/DDBJ whole genome shotgun (WGS) entry which is preliminary data.</text>
</comment>
<dbReference type="Pfam" id="PF01814">
    <property type="entry name" value="Hemerythrin"/>
    <property type="match status" value="1"/>
</dbReference>
<feature type="coiled-coil region" evidence="1">
    <location>
        <begin position="8"/>
        <end position="35"/>
    </location>
</feature>
<dbReference type="PANTHER" id="PTHR35585">
    <property type="entry name" value="HHE DOMAIN PROTEIN (AFU_ORTHOLOGUE AFUA_4G00730)"/>
    <property type="match status" value="1"/>
</dbReference>
<evidence type="ECO:0000259" key="2">
    <source>
        <dbReference type="Pfam" id="PF01814"/>
    </source>
</evidence>
<evidence type="ECO:0000313" key="3">
    <source>
        <dbReference type="EMBL" id="KFE68624.1"/>
    </source>
</evidence>
<feature type="domain" description="Hemerythrin-like" evidence="2">
    <location>
        <begin position="7"/>
        <end position="125"/>
    </location>
</feature>
<accession>A0A085WLR1</accession>
<keyword evidence="1" id="KW-0175">Coiled coil</keyword>
<gene>
    <name evidence="3" type="ORF">DB31_7861</name>
</gene>
<dbReference type="AlphaFoldDB" id="A0A085WLR1"/>
<dbReference type="STRING" id="394096.DB31_7861"/>
<dbReference type="Gene3D" id="1.20.120.520">
    <property type="entry name" value="nmb1532 protein domain like"/>
    <property type="match status" value="1"/>
</dbReference>
<organism evidence="3 4">
    <name type="scientific">Hyalangium minutum</name>
    <dbReference type="NCBI Taxonomy" id="394096"/>
    <lineage>
        <taxon>Bacteria</taxon>
        <taxon>Pseudomonadati</taxon>
        <taxon>Myxococcota</taxon>
        <taxon>Myxococcia</taxon>
        <taxon>Myxococcales</taxon>
        <taxon>Cystobacterineae</taxon>
        <taxon>Archangiaceae</taxon>
        <taxon>Hyalangium</taxon>
    </lineage>
</organism>
<protein>
    <submittedName>
        <fullName evidence="3">Hemerythrin HHE cation binding domain protein</fullName>
    </submittedName>
</protein>
<keyword evidence="4" id="KW-1185">Reference proteome</keyword>
<sequence length="169" mass="19750">MVALMGPFDILTEQHRELEERLSALDAEMDSGEAETQRERFQALADALRVHARLEERYLYPVMARVEGRVRAREEAEDHLTLRELIEELEELSPGEDEWWARFTALEDLLVAHVQEEEAEIFPRLTSALDQEEQTELSHSFLMLREELALSPRTVSGSERLFEEPRWDS</sequence>
<dbReference type="Proteomes" id="UP000028725">
    <property type="component" value="Unassembled WGS sequence"/>
</dbReference>
<evidence type="ECO:0000256" key="1">
    <source>
        <dbReference type="SAM" id="Coils"/>
    </source>
</evidence>
<dbReference type="InterPro" id="IPR012312">
    <property type="entry name" value="Hemerythrin-like"/>
</dbReference>
<dbReference type="EMBL" id="JMCB01000006">
    <property type="protein sequence ID" value="KFE68624.1"/>
    <property type="molecule type" value="Genomic_DNA"/>
</dbReference>
<dbReference type="PANTHER" id="PTHR35585:SF1">
    <property type="entry name" value="HHE DOMAIN PROTEIN (AFU_ORTHOLOGUE AFUA_4G00730)"/>
    <property type="match status" value="1"/>
</dbReference>